<sequence>MDSKLVFRFLLVTFLLSTSIRSFALQYGPLELYSQAPLQVNALTTQLRSGFSLPINTKEIGVSGTASSVWANTPEYSADYYQNQLFVGGKWQVNDDWQVALNYRWNVAADNKLDHLTVAFHDLLGISQNGRNQVDKDRFYLSYPEYDESEQGFEGETLSSAITGYTQYQLFTTTHHGLSFGASVYYNDINHSIFSNTRFEQAIQLNYSYRRNHHHLDMLAGLSFHHPQGHWRRFPYKDTSGAFGLSYQYNITPHHDFIAEYHAFEGISYGANDFSSPSNEIVVGYRYKLTSSAIELSMIENIFNMNNSSDIAFTLAYRLRFN</sequence>
<organism evidence="1 2">
    <name type="scientific">Vibrio viridaestus</name>
    <dbReference type="NCBI Taxonomy" id="2487322"/>
    <lineage>
        <taxon>Bacteria</taxon>
        <taxon>Pseudomonadati</taxon>
        <taxon>Pseudomonadota</taxon>
        <taxon>Gammaproteobacteria</taxon>
        <taxon>Vibrionales</taxon>
        <taxon>Vibrionaceae</taxon>
        <taxon>Vibrio</taxon>
    </lineage>
</organism>
<dbReference type="OrthoDB" id="5852241at2"/>
<gene>
    <name evidence="1" type="ORF">EES38_09160</name>
</gene>
<evidence type="ECO:0000313" key="1">
    <source>
        <dbReference type="EMBL" id="RQW63407.1"/>
    </source>
</evidence>
<name>A0A3N9TGK6_9VIBR</name>
<dbReference type="Pfam" id="PF11383">
    <property type="entry name" value="DUF3187"/>
    <property type="match status" value="1"/>
</dbReference>
<dbReference type="EMBL" id="RJVQ01000003">
    <property type="protein sequence ID" value="RQW63407.1"/>
    <property type="molecule type" value="Genomic_DNA"/>
</dbReference>
<evidence type="ECO:0000313" key="2">
    <source>
        <dbReference type="Proteomes" id="UP000281112"/>
    </source>
</evidence>
<proteinExistence type="predicted"/>
<dbReference type="RefSeq" id="WP_124936871.1">
    <property type="nucleotide sequence ID" value="NZ_RJVQ01000003.1"/>
</dbReference>
<dbReference type="InterPro" id="IPR021523">
    <property type="entry name" value="DUF3187"/>
</dbReference>
<keyword evidence="2" id="KW-1185">Reference proteome</keyword>
<dbReference type="Proteomes" id="UP000281112">
    <property type="component" value="Unassembled WGS sequence"/>
</dbReference>
<dbReference type="AlphaFoldDB" id="A0A3N9TGK6"/>
<comment type="caution">
    <text evidence="1">The sequence shown here is derived from an EMBL/GenBank/DDBJ whole genome shotgun (WGS) entry which is preliminary data.</text>
</comment>
<protein>
    <submittedName>
        <fullName evidence="1">DUF3187 family protein</fullName>
    </submittedName>
</protein>
<reference evidence="1 2" key="1">
    <citation type="submission" date="2018-11" db="EMBL/GenBank/DDBJ databases">
        <title>Vibrio LJC006 sp. nov., isolated from seawater during the bloom of the enteromorpha.</title>
        <authorList>
            <person name="Liang J."/>
        </authorList>
    </citation>
    <scope>NUCLEOTIDE SEQUENCE [LARGE SCALE GENOMIC DNA]</scope>
    <source>
        <strain evidence="1 2">LJC006</strain>
    </source>
</reference>
<accession>A0A3N9TGK6</accession>